<gene>
    <name evidence="2" type="ORF">DAPPUDRAFT_232106</name>
</gene>
<evidence type="ECO:0000313" key="3">
    <source>
        <dbReference type="Proteomes" id="UP000000305"/>
    </source>
</evidence>
<evidence type="ECO:0000256" key="1">
    <source>
        <dbReference type="SAM" id="SignalP"/>
    </source>
</evidence>
<dbReference type="InParanoid" id="E9FRX5"/>
<dbReference type="AlphaFoldDB" id="E9FRX5"/>
<evidence type="ECO:0000313" key="2">
    <source>
        <dbReference type="EMBL" id="EFX89925.1"/>
    </source>
</evidence>
<dbReference type="Proteomes" id="UP000000305">
    <property type="component" value="Unassembled WGS sequence"/>
</dbReference>
<feature type="chain" id="PRO_5003240261" evidence="1">
    <location>
        <begin position="22"/>
        <end position="73"/>
    </location>
</feature>
<feature type="signal peptide" evidence="1">
    <location>
        <begin position="1"/>
        <end position="21"/>
    </location>
</feature>
<accession>E9FRX5</accession>
<reference evidence="2 3" key="1">
    <citation type="journal article" date="2011" name="Science">
        <title>The ecoresponsive genome of Daphnia pulex.</title>
        <authorList>
            <person name="Colbourne J.K."/>
            <person name="Pfrender M.E."/>
            <person name="Gilbert D."/>
            <person name="Thomas W.K."/>
            <person name="Tucker A."/>
            <person name="Oakley T.H."/>
            <person name="Tokishita S."/>
            <person name="Aerts A."/>
            <person name="Arnold G.J."/>
            <person name="Basu M.K."/>
            <person name="Bauer D.J."/>
            <person name="Caceres C.E."/>
            <person name="Carmel L."/>
            <person name="Casola C."/>
            <person name="Choi J.H."/>
            <person name="Detter J.C."/>
            <person name="Dong Q."/>
            <person name="Dusheyko S."/>
            <person name="Eads B.D."/>
            <person name="Frohlich T."/>
            <person name="Geiler-Samerotte K.A."/>
            <person name="Gerlach D."/>
            <person name="Hatcher P."/>
            <person name="Jogdeo S."/>
            <person name="Krijgsveld J."/>
            <person name="Kriventseva E.V."/>
            <person name="Kultz D."/>
            <person name="Laforsch C."/>
            <person name="Lindquist E."/>
            <person name="Lopez J."/>
            <person name="Manak J.R."/>
            <person name="Muller J."/>
            <person name="Pangilinan J."/>
            <person name="Patwardhan R.P."/>
            <person name="Pitluck S."/>
            <person name="Pritham E.J."/>
            <person name="Rechtsteiner A."/>
            <person name="Rho M."/>
            <person name="Rogozin I.B."/>
            <person name="Sakarya O."/>
            <person name="Salamov A."/>
            <person name="Schaack S."/>
            <person name="Shapiro H."/>
            <person name="Shiga Y."/>
            <person name="Skalitzky C."/>
            <person name="Smith Z."/>
            <person name="Souvorov A."/>
            <person name="Sung W."/>
            <person name="Tang Z."/>
            <person name="Tsuchiya D."/>
            <person name="Tu H."/>
            <person name="Vos H."/>
            <person name="Wang M."/>
            <person name="Wolf Y.I."/>
            <person name="Yamagata H."/>
            <person name="Yamada T."/>
            <person name="Ye Y."/>
            <person name="Shaw J.R."/>
            <person name="Andrews J."/>
            <person name="Crease T.J."/>
            <person name="Tang H."/>
            <person name="Lucas S.M."/>
            <person name="Robertson H.M."/>
            <person name="Bork P."/>
            <person name="Koonin E.V."/>
            <person name="Zdobnov E.M."/>
            <person name="Grigoriev I.V."/>
            <person name="Lynch M."/>
            <person name="Boore J.L."/>
        </authorList>
    </citation>
    <scope>NUCLEOTIDE SEQUENCE [LARGE SCALE GENOMIC DNA]</scope>
</reference>
<keyword evidence="3" id="KW-1185">Reference proteome</keyword>
<proteinExistence type="predicted"/>
<dbReference type="KEGG" id="dpx:DAPPUDRAFT_232106"/>
<keyword evidence="1" id="KW-0732">Signal</keyword>
<organism evidence="2 3">
    <name type="scientific">Daphnia pulex</name>
    <name type="common">Water flea</name>
    <dbReference type="NCBI Taxonomy" id="6669"/>
    <lineage>
        <taxon>Eukaryota</taxon>
        <taxon>Metazoa</taxon>
        <taxon>Ecdysozoa</taxon>
        <taxon>Arthropoda</taxon>
        <taxon>Crustacea</taxon>
        <taxon>Branchiopoda</taxon>
        <taxon>Diplostraca</taxon>
        <taxon>Cladocera</taxon>
        <taxon>Anomopoda</taxon>
        <taxon>Daphniidae</taxon>
        <taxon>Daphnia</taxon>
    </lineage>
</organism>
<name>E9FRX5_DAPPU</name>
<sequence>MKPRGVSQGVTIWFVWAIVFALNGDDVRTQQIPRPPFDANEQPLSDTKYSVGGQQVQVDLSSSSGLRVTSGHD</sequence>
<dbReference type="EMBL" id="GL732523">
    <property type="protein sequence ID" value="EFX89925.1"/>
    <property type="molecule type" value="Genomic_DNA"/>
</dbReference>
<dbReference type="HOGENOM" id="CLU_2707281_0_0_1"/>
<protein>
    <submittedName>
        <fullName evidence="2">Uncharacterized protein</fullName>
    </submittedName>
</protein>